<organism evidence="1 2">
    <name type="scientific">Parelaphostrongylus tenuis</name>
    <name type="common">Meningeal worm</name>
    <dbReference type="NCBI Taxonomy" id="148309"/>
    <lineage>
        <taxon>Eukaryota</taxon>
        <taxon>Metazoa</taxon>
        <taxon>Ecdysozoa</taxon>
        <taxon>Nematoda</taxon>
        <taxon>Chromadorea</taxon>
        <taxon>Rhabditida</taxon>
        <taxon>Rhabditina</taxon>
        <taxon>Rhabditomorpha</taxon>
        <taxon>Strongyloidea</taxon>
        <taxon>Metastrongylidae</taxon>
        <taxon>Parelaphostrongylus</taxon>
    </lineage>
</organism>
<evidence type="ECO:0000313" key="2">
    <source>
        <dbReference type="Proteomes" id="UP001196413"/>
    </source>
</evidence>
<sequence length="50" mass="5507">MAKVPTVYDKAQQTQKNAFPESFRFKGKHDVAFGPCSTPILPVGTNNIVQ</sequence>
<keyword evidence="2" id="KW-1185">Reference proteome</keyword>
<accession>A0AAD5REI3</accession>
<name>A0AAD5REI3_PARTN</name>
<dbReference type="EMBL" id="JAHQIW010007488">
    <property type="protein sequence ID" value="KAJ1374829.1"/>
    <property type="molecule type" value="Genomic_DNA"/>
</dbReference>
<reference evidence="1" key="1">
    <citation type="submission" date="2021-06" db="EMBL/GenBank/DDBJ databases">
        <title>Parelaphostrongylus tenuis whole genome reference sequence.</title>
        <authorList>
            <person name="Garwood T.J."/>
            <person name="Larsen P.A."/>
            <person name="Fountain-Jones N.M."/>
            <person name="Garbe J.R."/>
            <person name="Macchietto M.G."/>
            <person name="Kania S.A."/>
            <person name="Gerhold R.W."/>
            <person name="Richards J.E."/>
            <person name="Wolf T.M."/>
        </authorList>
    </citation>
    <scope>NUCLEOTIDE SEQUENCE</scope>
    <source>
        <strain evidence="1">MNPRO001-30</strain>
        <tissue evidence="1">Meninges</tissue>
    </source>
</reference>
<evidence type="ECO:0000313" key="1">
    <source>
        <dbReference type="EMBL" id="KAJ1374829.1"/>
    </source>
</evidence>
<dbReference type="AlphaFoldDB" id="A0AAD5REI3"/>
<comment type="caution">
    <text evidence="1">The sequence shown here is derived from an EMBL/GenBank/DDBJ whole genome shotgun (WGS) entry which is preliminary data.</text>
</comment>
<proteinExistence type="predicted"/>
<dbReference type="Proteomes" id="UP001196413">
    <property type="component" value="Unassembled WGS sequence"/>
</dbReference>
<protein>
    <submittedName>
        <fullName evidence="1">Uncharacterized protein</fullName>
    </submittedName>
</protein>
<gene>
    <name evidence="1" type="ORF">KIN20_037752</name>
</gene>